<keyword evidence="2" id="KW-1185">Reference proteome</keyword>
<comment type="caution">
    <text evidence="1">The sequence shown here is derived from an EMBL/GenBank/DDBJ whole genome shotgun (WGS) entry which is preliminary data.</text>
</comment>
<evidence type="ECO:0008006" key="3">
    <source>
        <dbReference type="Google" id="ProtNLM"/>
    </source>
</evidence>
<evidence type="ECO:0000313" key="1">
    <source>
        <dbReference type="EMBL" id="CAG2067678.1"/>
    </source>
</evidence>
<organism evidence="1 2">
    <name type="scientific">Timema podura</name>
    <name type="common">Walking stick</name>
    <dbReference type="NCBI Taxonomy" id="61482"/>
    <lineage>
        <taxon>Eukaryota</taxon>
        <taxon>Metazoa</taxon>
        <taxon>Ecdysozoa</taxon>
        <taxon>Arthropoda</taxon>
        <taxon>Hexapoda</taxon>
        <taxon>Insecta</taxon>
        <taxon>Pterygota</taxon>
        <taxon>Neoptera</taxon>
        <taxon>Polyneoptera</taxon>
        <taxon>Phasmatodea</taxon>
        <taxon>Timematodea</taxon>
        <taxon>Timematoidea</taxon>
        <taxon>Timematidae</taxon>
        <taxon>Timema</taxon>
    </lineage>
</organism>
<evidence type="ECO:0000313" key="2">
    <source>
        <dbReference type="Proteomes" id="UP001153148"/>
    </source>
</evidence>
<proteinExistence type="predicted"/>
<sequence length="105" mass="11969">MDRKATCIERIYGKNRGRKKSHVKKENSPVFVACNCKLPVKALTISRGTQCDHKLIRVLVTEQSTSLTNPQRDVCPCFFHTRGNQYPVRGCSLRIHSLVPSTRRT</sequence>
<accession>A0ABN7PNV6</accession>
<feature type="non-terminal residue" evidence="1">
    <location>
        <position position="105"/>
    </location>
</feature>
<reference evidence="1" key="1">
    <citation type="submission" date="2021-03" db="EMBL/GenBank/DDBJ databases">
        <authorList>
            <person name="Tran Van P."/>
        </authorList>
    </citation>
    <scope>NUCLEOTIDE SEQUENCE</scope>
</reference>
<dbReference type="Proteomes" id="UP001153148">
    <property type="component" value="Unassembled WGS sequence"/>
</dbReference>
<dbReference type="EMBL" id="CAJPIN010073169">
    <property type="protein sequence ID" value="CAG2067678.1"/>
    <property type="molecule type" value="Genomic_DNA"/>
</dbReference>
<name>A0ABN7PNV6_TIMPD</name>
<gene>
    <name evidence="1" type="ORF">TPAB3V08_LOCUS14621</name>
</gene>
<protein>
    <recommendedName>
        <fullName evidence="3">SWIM-type domain-containing protein</fullName>
    </recommendedName>
</protein>